<dbReference type="InterPro" id="IPR000150">
    <property type="entry name" value="Cof"/>
</dbReference>
<keyword evidence="1" id="KW-0378">Hydrolase</keyword>
<dbReference type="InterPro" id="IPR006379">
    <property type="entry name" value="HAD-SF_hydro_IIB"/>
</dbReference>
<dbReference type="PROSITE" id="PS01229">
    <property type="entry name" value="COF_2"/>
    <property type="match status" value="1"/>
</dbReference>
<dbReference type="Pfam" id="PF08282">
    <property type="entry name" value="Hydrolase_3"/>
    <property type="match status" value="1"/>
</dbReference>
<dbReference type="KEGG" id="lsp:Bsph_4491"/>
<dbReference type="EnsemblBacteria" id="ACA41942">
    <property type="protein sequence ID" value="ACA41942"/>
    <property type="gene ID" value="Bsph_4491"/>
</dbReference>
<dbReference type="GO" id="GO:0005829">
    <property type="term" value="C:cytosol"/>
    <property type="evidence" value="ECO:0007669"/>
    <property type="project" value="TreeGrafter"/>
</dbReference>
<dbReference type="NCBIfam" id="TIGR01484">
    <property type="entry name" value="HAD-SF-IIB"/>
    <property type="match status" value="1"/>
</dbReference>
<dbReference type="Gene3D" id="3.30.1240.10">
    <property type="match status" value="1"/>
</dbReference>
<dbReference type="SFLD" id="SFLDS00003">
    <property type="entry name" value="Haloacid_Dehalogenase"/>
    <property type="match status" value="1"/>
</dbReference>
<sequence>MEQMTYKIVFFDVDGTLINYENGAVEESTRQAIRLLQEKGIYLVAATGRPLSMCEELKNLGIETFITANGAYVKHKDVVIHKIPIEKGIVQNVQAFAQQHQHSLTFFTEQLTMNDIQNPLALSAMQETLSLCDFPVRKESIMDEEVFLMCLYADEQAEKRLARQFSNILRQRWHPYIVNVLQQDVSKSIAVKAVLDYFEINAKDAIAFGDGENDIDMLELVGLGVAMGNGSQALKNVADFVTKKSIEGGIDFALRKLHII</sequence>
<gene>
    <name evidence="1" type="ordered locus">Bsph_4491</name>
</gene>
<dbReference type="SUPFAM" id="SSF56784">
    <property type="entry name" value="HAD-like"/>
    <property type="match status" value="1"/>
</dbReference>
<dbReference type="GO" id="GO:0000287">
    <property type="term" value="F:magnesium ion binding"/>
    <property type="evidence" value="ECO:0007669"/>
    <property type="project" value="TreeGrafter"/>
</dbReference>
<dbReference type="Proteomes" id="UP000002164">
    <property type="component" value="Chromosome"/>
</dbReference>
<reference evidence="1 2" key="1">
    <citation type="journal article" date="2008" name="J. Bacteriol.">
        <title>Complete genome sequence of the mosquitocidal bacterium Bacillus sphaericus C3-41 and comparison with those of closely related Bacillus species.</title>
        <authorList>
            <person name="Hu X."/>
            <person name="Fan W."/>
            <person name="Han B."/>
            <person name="Liu H."/>
            <person name="Zheng D."/>
            <person name="Li Q."/>
            <person name="Dong W."/>
            <person name="Yan J."/>
            <person name="Gao M."/>
            <person name="Berry C."/>
            <person name="Yuan Z."/>
        </authorList>
    </citation>
    <scope>NUCLEOTIDE SEQUENCE [LARGE SCALE GENOMIC DNA]</scope>
    <source>
        <strain evidence="1 2">C3-41</strain>
    </source>
</reference>
<accession>B1HZT3</accession>
<dbReference type="InterPro" id="IPR023214">
    <property type="entry name" value="HAD_sf"/>
</dbReference>
<name>B1HZT3_LYSSC</name>
<dbReference type="InterPro" id="IPR036412">
    <property type="entry name" value="HAD-like_sf"/>
</dbReference>
<dbReference type="SFLD" id="SFLDG01140">
    <property type="entry name" value="C2.B:_Phosphomannomutase_and_P"/>
    <property type="match status" value="1"/>
</dbReference>
<dbReference type="EC" id="3.1.3.-" evidence="1"/>
<organism evidence="1 2">
    <name type="scientific">Lysinibacillus sphaericus (strain C3-41)</name>
    <dbReference type="NCBI Taxonomy" id="444177"/>
    <lineage>
        <taxon>Bacteria</taxon>
        <taxon>Bacillati</taxon>
        <taxon>Bacillota</taxon>
        <taxon>Bacilli</taxon>
        <taxon>Bacillales</taxon>
        <taxon>Bacillaceae</taxon>
        <taxon>Lysinibacillus</taxon>
    </lineage>
</organism>
<evidence type="ECO:0000313" key="1">
    <source>
        <dbReference type="EMBL" id="ACA41942.1"/>
    </source>
</evidence>
<dbReference type="Gene3D" id="3.40.50.1000">
    <property type="entry name" value="HAD superfamily/HAD-like"/>
    <property type="match status" value="1"/>
</dbReference>
<dbReference type="EMBL" id="CP000817">
    <property type="protein sequence ID" value="ACA41942.1"/>
    <property type="molecule type" value="Genomic_DNA"/>
</dbReference>
<dbReference type="GO" id="GO:0016791">
    <property type="term" value="F:phosphatase activity"/>
    <property type="evidence" value="ECO:0007669"/>
    <property type="project" value="UniProtKB-ARBA"/>
</dbReference>
<dbReference type="NCBIfam" id="TIGR00099">
    <property type="entry name" value="Cof-subfamily"/>
    <property type="match status" value="1"/>
</dbReference>
<evidence type="ECO:0000313" key="2">
    <source>
        <dbReference type="Proteomes" id="UP000002164"/>
    </source>
</evidence>
<protein>
    <submittedName>
        <fullName evidence="1">Phosphatase yidA</fullName>
        <ecNumber evidence="1">3.1.3.-</ecNumber>
    </submittedName>
</protein>
<dbReference type="PANTHER" id="PTHR10000">
    <property type="entry name" value="PHOSPHOSERINE PHOSPHATASE"/>
    <property type="match status" value="1"/>
</dbReference>
<dbReference type="AlphaFoldDB" id="B1HZT3"/>
<proteinExistence type="predicted"/>
<dbReference type="HOGENOM" id="CLU_044146_7_0_9"/>
<dbReference type="PANTHER" id="PTHR10000:SF25">
    <property type="entry name" value="PHOSPHATASE YKRA-RELATED"/>
    <property type="match status" value="1"/>
</dbReference>